<sequence>MFTISLISESDELDLNELVSEELLSDELDSDELVSEKLLSDDELDSDELLLDELDSNELVSGELDLSGILVKDVKCFWSLSIFVRRSLTHLQAFQFKSNALSSSLYSLNYSGVDLADRPYFSKNCSKNDLKLLVLVLFRAFGITFVISILIISRLLESTYMVLIAKK</sequence>
<keyword evidence="3" id="KW-1185">Reference proteome</keyword>
<keyword evidence="1" id="KW-0812">Transmembrane</keyword>
<protein>
    <submittedName>
        <fullName evidence="2">Uncharacterized protein</fullName>
    </submittedName>
</protein>
<feature type="transmembrane region" description="Helical" evidence="1">
    <location>
        <begin position="132"/>
        <end position="152"/>
    </location>
</feature>
<proteinExistence type="predicted"/>
<evidence type="ECO:0000313" key="2">
    <source>
        <dbReference type="EMBL" id="PKY56609.1"/>
    </source>
</evidence>
<gene>
    <name evidence="2" type="ORF">RhiirA4_477029</name>
</gene>
<dbReference type="AlphaFoldDB" id="A0A2I1HCM1"/>
<reference evidence="2 3" key="1">
    <citation type="submission" date="2015-10" db="EMBL/GenBank/DDBJ databases">
        <title>Genome analyses suggest a sexual origin of heterokaryosis in a supposedly ancient asexual fungus.</title>
        <authorList>
            <person name="Ropars J."/>
            <person name="Sedzielewska K."/>
            <person name="Noel J."/>
            <person name="Charron P."/>
            <person name="Farinelli L."/>
            <person name="Marton T."/>
            <person name="Kruger M."/>
            <person name="Pelin A."/>
            <person name="Brachmann A."/>
            <person name="Corradi N."/>
        </authorList>
    </citation>
    <scope>NUCLEOTIDE SEQUENCE [LARGE SCALE GENOMIC DNA]</scope>
    <source>
        <strain evidence="2 3">A4</strain>
    </source>
</reference>
<keyword evidence="1" id="KW-0472">Membrane</keyword>
<evidence type="ECO:0000256" key="1">
    <source>
        <dbReference type="SAM" id="Phobius"/>
    </source>
</evidence>
<keyword evidence="1" id="KW-1133">Transmembrane helix</keyword>
<evidence type="ECO:0000313" key="3">
    <source>
        <dbReference type="Proteomes" id="UP000234323"/>
    </source>
</evidence>
<accession>A0A2I1HCM1</accession>
<dbReference type="EMBL" id="LLXI01002243">
    <property type="protein sequence ID" value="PKY56609.1"/>
    <property type="molecule type" value="Genomic_DNA"/>
</dbReference>
<organism evidence="2 3">
    <name type="scientific">Rhizophagus irregularis</name>
    <dbReference type="NCBI Taxonomy" id="588596"/>
    <lineage>
        <taxon>Eukaryota</taxon>
        <taxon>Fungi</taxon>
        <taxon>Fungi incertae sedis</taxon>
        <taxon>Mucoromycota</taxon>
        <taxon>Glomeromycotina</taxon>
        <taxon>Glomeromycetes</taxon>
        <taxon>Glomerales</taxon>
        <taxon>Glomeraceae</taxon>
        <taxon>Rhizophagus</taxon>
    </lineage>
</organism>
<dbReference type="Proteomes" id="UP000234323">
    <property type="component" value="Unassembled WGS sequence"/>
</dbReference>
<comment type="caution">
    <text evidence="2">The sequence shown here is derived from an EMBL/GenBank/DDBJ whole genome shotgun (WGS) entry which is preliminary data.</text>
</comment>
<name>A0A2I1HCM1_9GLOM</name>